<protein>
    <submittedName>
        <fullName evidence="2">Uncharacterized protein</fullName>
    </submittedName>
</protein>
<gene>
    <name evidence="2" type="ORF">GXW78_03665</name>
</gene>
<dbReference type="RefSeq" id="WP_211866125.1">
    <property type="nucleotide sequence ID" value="NZ_JAAEDI010000003.1"/>
</dbReference>
<comment type="caution">
    <text evidence="2">The sequence shown here is derived from an EMBL/GenBank/DDBJ whole genome shotgun (WGS) entry which is preliminary data.</text>
</comment>
<dbReference type="Proteomes" id="UP000698752">
    <property type="component" value="Unassembled WGS sequence"/>
</dbReference>
<keyword evidence="3" id="KW-1185">Reference proteome</keyword>
<sequence length="86" mass="9172">MRIDALRPFADSAAGSKPDDFDSPATGLADASRDGQHFAPVWSVSPIVLEVGEDAILVFHGLPVRLAKAALGRRREAWGSISDSQQ</sequence>
<accession>A0ABS5ECK3</accession>
<evidence type="ECO:0000313" key="3">
    <source>
        <dbReference type="Proteomes" id="UP000698752"/>
    </source>
</evidence>
<evidence type="ECO:0000256" key="1">
    <source>
        <dbReference type="SAM" id="MobiDB-lite"/>
    </source>
</evidence>
<dbReference type="EMBL" id="JAAEDI010000003">
    <property type="protein sequence ID" value="MBR0648744.1"/>
    <property type="molecule type" value="Genomic_DNA"/>
</dbReference>
<organism evidence="2 3">
    <name type="scientific">Neoroseomonas terrae</name>
    <dbReference type="NCBI Taxonomy" id="424799"/>
    <lineage>
        <taxon>Bacteria</taxon>
        <taxon>Pseudomonadati</taxon>
        <taxon>Pseudomonadota</taxon>
        <taxon>Alphaproteobacteria</taxon>
        <taxon>Acetobacterales</taxon>
        <taxon>Acetobacteraceae</taxon>
        <taxon>Neoroseomonas</taxon>
    </lineage>
</organism>
<feature type="region of interest" description="Disordered" evidence="1">
    <location>
        <begin position="1"/>
        <end position="32"/>
    </location>
</feature>
<reference evidence="3" key="1">
    <citation type="journal article" date="2021" name="Syst. Appl. Microbiol.">
        <title>Roseomonas hellenica sp. nov., isolated from roots of wild-growing Alkanna tinctoria.</title>
        <authorList>
            <person name="Rat A."/>
            <person name="Naranjo H.D."/>
            <person name="Lebbe L."/>
            <person name="Cnockaert M."/>
            <person name="Krigas N."/>
            <person name="Grigoriadou K."/>
            <person name="Maloupa E."/>
            <person name="Willems A."/>
        </authorList>
    </citation>
    <scope>NUCLEOTIDE SEQUENCE [LARGE SCALE GENOMIC DNA]</scope>
    <source>
        <strain evidence="3">LMG 31159</strain>
    </source>
</reference>
<name>A0ABS5ECK3_9PROT</name>
<proteinExistence type="predicted"/>
<evidence type="ECO:0000313" key="2">
    <source>
        <dbReference type="EMBL" id="MBR0648744.1"/>
    </source>
</evidence>